<evidence type="ECO:0000313" key="6">
    <source>
        <dbReference type="Proteomes" id="UP000195807"/>
    </source>
</evidence>
<name>A0A1Z1FEN2_9SPHN</name>
<feature type="signal peptide" evidence="1">
    <location>
        <begin position="1"/>
        <end position="19"/>
    </location>
</feature>
<reference evidence="5 6" key="1">
    <citation type="submission" date="2017-01" db="EMBL/GenBank/DDBJ databases">
        <title>Complete genome sequence of esterase-producing bacterium Croceicoccus marinus E4A9.</title>
        <authorList>
            <person name="Wu Y.-H."/>
            <person name="Cheng H."/>
            <person name="Xu L."/>
            <person name="Huo Y.-Y."/>
            <person name="Wang C.-S."/>
            <person name="Xu X.-W."/>
        </authorList>
    </citation>
    <scope>NUCLEOTIDE SEQUENCE [LARGE SCALE GENOMIC DNA]</scope>
    <source>
        <strain evidence="5 6">E4A9</strain>
    </source>
</reference>
<dbReference type="InterPro" id="IPR049053">
    <property type="entry name" value="AFCA-like_C"/>
</dbReference>
<dbReference type="PANTHER" id="PTHR31084">
    <property type="entry name" value="ALPHA-L-FUCOSIDASE 2"/>
    <property type="match status" value="1"/>
</dbReference>
<dbReference type="PIRSF" id="PIRSF007663">
    <property type="entry name" value="UCP007663"/>
    <property type="match status" value="1"/>
</dbReference>
<organism evidence="5 6">
    <name type="scientific">Croceicoccus marinus</name>
    <dbReference type="NCBI Taxonomy" id="450378"/>
    <lineage>
        <taxon>Bacteria</taxon>
        <taxon>Pseudomonadati</taxon>
        <taxon>Pseudomonadota</taxon>
        <taxon>Alphaproteobacteria</taxon>
        <taxon>Sphingomonadales</taxon>
        <taxon>Erythrobacteraceae</taxon>
        <taxon>Croceicoccus</taxon>
    </lineage>
</organism>
<keyword evidence="6" id="KW-1185">Reference proteome</keyword>
<dbReference type="InterPro" id="IPR027414">
    <property type="entry name" value="GH95_N_dom"/>
</dbReference>
<dbReference type="Pfam" id="PF21307">
    <property type="entry name" value="Glyco_hydro_95_C"/>
    <property type="match status" value="1"/>
</dbReference>
<dbReference type="Gene3D" id="1.50.10.10">
    <property type="match status" value="1"/>
</dbReference>
<dbReference type="GO" id="GO:0004560">
    <property type="term" value="F:alpha-L-fucosidase activity"/>
    <property type="evidence" value="ECO:0007669"/>
    <property type="project" value="InterPro"/>
</dbReference>
<dbReference type="InterPro" id="IPR012341">
    <property type="entry name" value="6hp_glycosidase-like_sf"/>
</dbReference>
<feature type="domain" description="Glycosyl hydrolase family 95 N-terminal" evidence="2">
    <location>
        <begin position="29"/>
        <end position="262"/>
    </location>
</feature>
<evidence type="ECO:0000313" key="5">
    <source>
        <dbReference type="EMBL" id="ARU17279.1"/>
    </source>
</evidence>
<evidence type="ECO:0000259" key="3">
    <source>
        <dbReference type="Pfam" id="PF21307"/>
    </source>
</evidence>
<keyword evidence="5" id="KW-0378">Hydrolase</keyword>
<dbReference type="OrthoDB" id="9802600at2"/>
<feature type="domain" description="Glycosyl hydrolase family 95 catalytic" evidence="4">
    <location>
        <begin position="286"/>
        <end position="684"/>
    </location>
</feature>
<dbReference type="EMBL" id="CP019602">
    <property type="protein sequence ID" value="ARU17279.1"/>
    <property type="molecule type" value="Genomic_DNA"/>
</dbReference>
<protein>
    <submittedName>
        <fullName evidence="5">Alpha/beta hydrolase</fullName>
    </submittedName>
</protein>
<proteinExistence type="predicted"/>
<dbReference type="Pfam" id="PF14498">
    <property type="entry name" value="Glyco_hyd_65N_2"/>
    <property type="match status" value="1"/>
</dbReference>
<dbReference type="Pfam" id="PF22124">
    <property type="entry name" value="Glyco_hydro_95_cat"/>
    <property type="match status" value="1"/>
</dbReference>
<dbReference type="InterPro" id="IPR054363">
    <property type="entry name" value="GH95_cat"/>
</dbReference>
<gene>
    <name evidence="5" type="ORF">A9D14_05585</name>
</gene>
<dbReference type="GO" id="GO:0005975">
    <property type="term" value="P:carbohydrate metabolic process"/>
    <property type="evidence" value="ECO:0007669"/>
    <property type="project" value="InterPro"/>
</dbReference>
<accession>A0A1Z1FEN2</accession>
<feature type="domain" description="Alpha fucosidase A-like C-terminal" evidence="3">
    <location>
        <begin position="686"/>
        <end position="746"/>
    </location>
</feature>
<dbReference type="Proteomes" id="UP000195807">
    <property type="component" value="Chromosome"/>
</dbReference>
<dbReference type="InterPro" id="IPR016518">
    <property type="entry name" value="Alpha-L-fucosidase"/>
</dbReference>
<dbReference type="SUPFAM" id="SSF48208">
    <property type="entry name" value="Six-hairpin glycosidases"/>
    <property type="match status" value="1"/>
</dbReference>
<evidence type="ECO:0000259" key="4">
    <source>
        <dbReference type="Pfam" id="PF22124"/>
    </source>
</evidence>
<feature type="chain" id="PRO_5011648340" evidence="1">
    <location>
        <begin position="20"/>
        <end position="770"/>
    </location>
</feature>
<dbReference type="InterPro" id="IPR008928">
    <property type="entry name" value="6-hairpin_glycosidase_sf"/>
</dbReference>
<dbReference type="PANTHER" id="PTHR31084:SF0">
    <property type="entry name" value="ALPHA-L-FUCOSIDASE 2"/>
    <property type="match status" value="1"/>
</dbReference>
<dbReference type="KEGG" id="cman:A9D14_05585"/>
<dbReference type="STRING" id="450378.GCA_001661675_01117"/>
<evidence type="ECO:0000256" key="1">
    <source>
        <dbReference type="SAM" id="SignalP"/>
    </source>
</evidence>
<evidence type="ECO:0000259" key="2">
    <source>
        <dbReference type="Pfam" id="PF14498"/>
    </source>
</evidence>
<keyword evidence="1" id="KW-0732">Signal</keyword>
<dbReference type="AlphaFoldDB" id="A0A1Z1FEN2"/>
<sequence>MAGAAAAAAASRLAGQASAASPAPGASRLWYRQPAREWIEALPIGNGRLGAMIFGAADQERLQLNEDTLWTGGPYDPVNPQALDALPLVRRLVEQDRFAEAEALADAKLIGVPRTQMAYQSFGDLLLSFPGASGEVQDYVRELDLDSALARVAFTRDGAAQSREMFASPQGDVIAMRIAAQVPFDLDVVLASEQPGMRVEAGGDTLLLTGHNAGRAGIDGVLQLAGRVRVQSDGTIAPHGDRLSLRGATQVTLLLAMATSFRRFDDTGADPVALVDAAIRQASAIGYDDLRADAVAEHRRLFRRVSLDLGRTAAADRPTDARIEAEDLQDDPDLARLYFDYGRYLLIASSRPGTQPANLQGIWNAENEPPWESKYTVNINTEMNYWPAEVTGLPECVEPLVRMVRELAVTGEHTARTMYGVRGWVCHHNTDLWRATAPIDGAQWGMWPTGGAWLCTHLWDHYDYSRDTDFLAGVYPVMRGAALFFLDTLQTDPATGYLVTNPSISPENRHPEGAAICAGPAMDQQILRDLFRQTASAAQILGIDAPFAAEIMQTRGRLAPDRIGAQGQLQEWREDWDASAPEPDHRHVSHLYALFPSAQIDPAATPALAAAARRSLELRGDESTGWATAWRINLRARLREGDRAHDVLAFLLGPGRTYPNMFDAHPPFQIDGNFGGTRAIAEMLMQSHRDTILLLPALPAAWSEGSVRGLRARGGCRVDLAWRDGRITDAVLNADADGAWQVGRPGRLMDVTLAKGQSLHFAEADLPPEA</sequence>